<dbReference type="InterPro" id="IPR016066">
    <property type="entry name" value="A-D-PHexomutase_CS"/>
</dbReference>
<dbReference type="InterPro" id="IPR005841">
    <property type="entry name" value="Alpha-D-phosphohexomutase_SF"/>
</dbReference>
<evidence type="ECO:0000259" key="9">
    <source>
        <dbReference type="Pfam" id="PF02878"/>
    </source>
</evidence>
<name>A0A5B7WQJ9_9MICC</name>
<dbReference type="PROSITE" id="PS00710">
    <property type="entry name" value="PGM_PMM"/>
    <property type="match status" value="1"/>
</dbReference>
<proteinExistence type="inferred from homology"/>
<dbReference type="InterPro" id="IPR036900">
    <property type="entry name" value="A-D-PHexomutase_C_sf"/>
</dbReference>
<dbReference type="SUPFAM" id="SSF53738">
    <property type="entry name" value="Phosphoglucomutase, first 3 domains"/>
    <property type="match status" value="3"/>
</dbReference>
<keyword evidence="6" id="KW-0413">Isomerase</keyword>
<dbReference type="CDD" id="cd05799">
    <property type="entry name" value="PGM2"/>
    <property type="match status" value="1"/>
</dbReference>
<dbReference type="Pfam" id="PF02879">
    <property type="entry name" value="PGM_PMM_II"/>
    <property type="match status" value="1"/>
</dbReference>
<evidence type="ECO:0000256" key="7">
    <source>
        <dbReference type="RuleBase" id="RU004326"/>
    </source>
</evidence>
<dbReference type="InterPro" id="IPR005845">
    <property type="entry name" value="A-D-PHexomutase_a/b/a-II"/>
</dbReference>
<accession>A0A5B7WQJ9</accession>
<keyword evidence="4 7" id="KW-0479">Metal-binding</keyword>
<protein>
    <submittedName>
        <fullName evidence="12">Phosphomannomutase</fullName>
    </submittedName>
</protein>
<dbReference type="Pfam" id="PF02878">
    <property type="entry name" value="PGM_PMM_I"/>
    <property type="match status" value="1"/>
</dbReference>
<evidence type="ECO:0000256" key="3">
    <source>
        <dbReference type="ARBA" id="ARBA00022553"/>
    </source>
</evidence>
<dbReference type="InterPro" id="IPR005843">
    <property type="entry name" value="A-D-PHexomutase_C"/>
</dbReference>
<dbReference type="GO" id="GO:0000287">
    <property type="term" value="F:magnesium ion binding"/>
    <property type="evidence" value="ECO:0007669"/>
    <property type="project" value="InterPro"/>
</dbReference>
<dbReference type="EMBL" id="CP034412">
    <property type="protein sequence ID" value="QCY46416.1"/>
    <property type="molecule type" value="Genomic_DNA"/>
</dbReference>
<evidence type="ECO:0000256" key="5">
    <source>
        <dbReference type="ARBA" id="ARBA00022842"/>
    </source>
</evidence>
<sequence>MIDSTGNAQLLARAQAWAASDPDPQTQAELASLIQGAQAGRADALQDLTERFSANLVFGTAGLRAELGAGPMRMNRVVVRRTAAGIARFLAHRAQRAYTPSVVVGFDARHNSHQFALDSAAIFTAAGFDVHLMPSPLPTPVLAWAVRELDAEAGVMVTASHNPPQDNGYKVYVGGRVSDEHGRGAQIVAPIDAEIAALIDHDQPVDDILLAPSGWQVLPAAGQPGDIEARYLKAIAKVIPEAGAQHQAAREQLRIVVSAMHGVGGHTMAQALAGAGFSDVHQVPEQAEPDPQFPTVAFPNPEEPGAIDLSLQLAQRLEADLVIANDPDADRCAAAVHTESGWRMLRGDEVGWLLGDYLAPRLPEGAVLANSIVSSRMLGSIAAAAGRPHAQTLTGFKWISRVPHLGFGYEEALGYCVAPELVRDKDGISAGLVLAELASELKAAGSSLARRLEELAAAHGVHVTDQLSLRFTDLSRIPVLMQRVRTHAPRTLAGAPVSEVVDLARAGAQLPATDAVVLHTANRARVIIRPSGTEPKLKCYIETIVSVEPGVPVGALREQATAECVAIKAELAEFFADS</sequence>
<dbReference type="Pfam" id="PF00408">
    <property type="entry name" value="PGM_PMM_IV"/>
    <property type="match status" value="1"/>
</dbReference>
<dbReference type="Pfam" id="PF02880">
    <property type="entry name" value="PGM_PMM_III"/>
    <property type="match status" value="1"/>
</dbReference>
<feature type="domain" description="Alpha-D-phosphohexomutase alpha/beta/alpha" evidence="9">
    <location>
        <begin position="57"/>
        <end position="175"/>
    </location>
</feature>
<dbReference type="InterPro" id="IPR016055">
    <property type="entry name" value="A-D-PHexomutase_a/b/a-I/II/III"/>
</dbReference>
<dbReference type="Gene3D" id="3.30.310.50">
    <property type="entry name" value="Alpha-D-phosphohexomutase, C-terminal domain"/>
    <property type="match status" value="1"/>
</dbReference>
<evidence type="ECO:0000256" key="4">
    <source>
        <dbReference type="ARBA" id="ARBA00022723"/>
    </source>
</evidence>
<comment type="similarity">
    <text evidence="2 7">Belongs to the phosphohexose mutase family.</text>
</comment>
<evidence type="ECO:0000259" key="10">
    <source>
        <dbReference type="Pfam" id="PF02879"/>
    </source>
</evidence>
<evidence type="ECO:0000256" key="6">
    <source>
        <dbReference type="ARBA" id="ARBA00023235"/>
    </source>
</evidence>
<dbReference type="InterPro" id="IPR005846">
    <property type="entry name" value="A-D-PHexomutase_a/b/a-III"/>
</dbReference>
<keyword evidence="5 7" id="KW-0460">Magnesium</keyword>
<dbReference type="GO" id="GO:0005975">
    <property type="term" value="P:carbohydrate metabolic process"/>
    <property type="evidence" value="ECO:0007669"/>
    <property type="project" value="InterPro"/>
</dbReference>
<dbReference type="Proteomes" id="UP000307000">
    <property type="component" value="Chromosome"/>
</dbReference>
<reference evidence="12 13" key="1">
    <citation type="submission" date="2018-12" db="EMBL/GenBank/DDBJ databases">
        <title>Complete Genome Sequence of Glutamicibacter creatinolyticus strain LGCM259,isolated from an abscess of a 12-year-old mare in Italy.</title>
        <authorList>
            <person name="Santos R.G."/>
            <person name="Silva A.L."/>
            <person name="Seyffert N."/>
            <person name="Castro T.L.P."/>
            <person name="Attili A.R."/>
            <person name="Rifici C."/>
            <person name="Mazzullo G."/>
            <person name="Brenig B."/>
            <person name="Venanzi F."/>
            <person name="Azevedo V."/>
        </authorList>
    </citation>
    <scope>NUCLEOTIDE SEQUENCE [LARGE SCALE GENOMIC DNA]</scope>
    <source>
        <strain evidence="12 13">LGCM 259</strain>
    </source>
</reference>
<keyword evidence="3" id="KW-0597">Phosphoprotein</keyword>
<dbReference type="AlphaFoldDB" id="A0A5B7WQJ9"/>
<evidence type="ECO:0000259" key="8">
    <source>
        <dbReference type="Pfam" id="PF00408"/>
    </source>
</evidence>
<dbReference type="PRINTS" id="PR00509">
    <property type="entry name" value="PGMPMM"/>
</dbReference>
<evidence type="ECO:0000256" key="1">
    <source>
        <dbReference type="ARBA" id="ARBA00001946"/>
    </source>
</evidence>
<dbReference type="InterPro" id="IPR005844">
    <property type="entry name" value="A-D-PHexomutase_a/b/a-I"/>
</dbReference>
<comment type="cofactor">
    <cofactor evidence="1">
        <name>Mg(2+)</name>
        <dbReference type="ChEBI" id="CHEBI:18420"/>
    </cofactor>
</comment>
<dbReference type="Gene3D" id="3.40.120.10">
    <property type="entry name" value="Alpha-D-Glucose-1,6-Bisphosphate, subunit A, domain 3"/>
    <property type="match status" value="3"/>
</dbReference>
<dbReference type="PANTHER" id="PTHR45745:SF1">
    <property type="entry name" value="PHOSPHOGLUCOMUTASE 2B-RELATED"/>
    <property type="match status" value="1"/>
</dbReference>
<feature type="domain" description="Alpha-D-phosphohexomutase alpha/beta/alpha" evidence="10">
    <location>
        <begin position="230"/>
        <end position="338"/>
    </location>
</feature>
<feature type="domain" description="Alpha-D-phosphohexomutase C-terminal" evidence="8">
    <location>
        <begin position="513"/>
        <end position="542"/>
    </location>
</feature>
<keyword evidence="13" id="KW-1185">Reference proteome</keyword>
<dbReference type="PANTHER" id="PTHR45745">
    <property type="entry name" value="PHOSPHOMANNOMUTASE 45A"/>
    <property type="match status" value="1"/>
</dbReference>
<dbReference type="GO" id="GO:0006166">
    <property type="term" value="P:purine ribonucleoside salvage"/>
    <property type="evidence" value="ECO:0007669"/>
    <property type="project" value="TreeGrafter"/>
</dbReference>
<evidence type="ECO:0000313" key="13">
    <source>
        <dbReference type="Proteomes" id="UP000307000"/>
    </source>
</evidence>
<evidence type="ECO:0000313" key="12">
    <source>
        <dbReference type="EMBL" id="QCY46416.1"/>
    </source>
</evidence>
<dbReference type="KEGG" id="gcr:GcLGCM259_0655"/>
<dbReference type="SUPFAM" id="SSF55957">
    <property type="entry name" value="Phosphoglucomutase, C-terminal domain"/>
    <property type="match status" value="1"/>
</dbReference>
<evidence type="ECO:0000256" key="2">
    <source>
        <dbReference type="ARBA" id="ARBA00010231"/>
    </source>
</evidence>
<dbReference type="GO" id="GO:0008973">
    <property type="term" value="F:phosphopentomutase activity"/>
    <property type="evidence" value="ECO:0007669"/>
    <property type="project" value="TreeGrafter"/>
</dbReference>
<organism evidence="12 13">
    <name type="scientific">Glutamicibacter creatinolyticus</name>
    <dbReference type="NCBI Taxonomy" id="162496"/>
    <lineage>
        <taxon>Bacteria</taxon>
        <taxon>Bacillati</taxon>
        <taxon>Actinomycetota</taxon>
        <taxon>Actinomycetes</taxon>
        <taxon>Micrococcales</taxon>
        <taxon>Micrococcaceae</taxon>
        <taxon>Glutamicibacter</taxon>
    </lineage>
</organism>
<feature type="domain" description="Alpha-D-phosphohexomutase alpha/beta/alpha" evidence="11">
    <location>
        <begin position="347"/>
        <end position="449"/>
    </location>
</feature>
<gene>
    <name evidence="12" type="ORF">GcLGCM259_0655</name>
</gene>
<evidence type="ECO:0000259" key="11">
    <source>
        <dbReference type="Pfam" id="PF02880"/>
    </source>
</evidence>